<reference evidence="1 2" key="1">
    <citation type="submission" date="2017-02" db="EMBL/GenBank/DDBJ databases">
        <authorList>
            <person name="Peterson S.W."/>
        </authorList>
    </citation>
    <scope>NUCLEOTIDE SEQUENCE [LARGE SCALE GENOMIC DNA]</scope>
    <source>
        <strain evidence="1 2">ATCC 17233</strain>
    </source>
</reference>
<dbReference type="OrthoDB" id="1986019at2"/>
<organism evidence="1 2">
    <name type="scientific">Eubacterium ruminantium</name>
    <dbReference type="NCBI Taxonomy" id="42322"/>
    <lineage>
        <taxon>Bacteria</taxon>
        <taxon>Bacillati</taxon>
        <taxon>Bacillota</taxon>
        <taxon>Clostridia</taxon>
        <taxon>Eubacteriales</taxon>
        <taxon>Eubacteriaceae</taxon>
        <taxon>Eubacterium</taxon>
    </lineage>
</organism>
<accession>A0A1T4NG68</accession>
<keyword evidence="2" id="KW-1185">Reference proteome</keyword>
<proteinExistence type="predicted"/>
<evidence type="ECO:0000313" key="1">
    <source>
        <dbReference type="EMBL" id="SJZ78214.1"/>
    </source>
</evidence>
<name>A0A1T4NG68_9FIRM</name>
<dbReference type="AlphaFoldDB" id="A0A1T4NG68"/>
<sequence length="91" mass="10521">MAFKDSFESALRTIGDKTSTAIEVGKIKSKISKEKSIIRSDYEKIGRIMYKRYKNGGFSDEELNCLFSDIEASRENIINYEEDIKRVKVED</sequence>
<gene>
    <name evidence="1" type="ORF">SAMN02745110_01574</name>
</gene>
<dbReference type="EMBL" id="FUXA01000009">
    <property type="protein sequence ID" value="SJZ78214.1"/>
    <property type="molecule type" value="Genomic_DNA"/>
</dbReference>
<protein>
    <submittedName>
        <fullName evidence="1">Uncharacterized protein</fullName>
    </submittedName>
</protein>
<dbReference type="Proteomes" id="UP000189857">
    <property type="component" value="Unassembled WGS sequence"/>
</dbReference>
<dbReference type="RefSeq" id="WP_078787418.1">
    <property type="nucleotide sequence ID" value="NZ_CACZYW010000007.1"/>
</dbReference>
<evidence type="ECO:0000313" key="2">
    <source>
        <dbReference type="Proteomes" id="UP000189857"/>
    </source>
</evidence>